<proteinExistence type="predicted"/>
<evidence type="ECO:0000256" key="1">
    <source>
        <dbReference type="SAM" id="Phobius"/>
    </source>
</evidence>
<protein>
    <submittedName>
        <fullName evidence="2">Uncharacterized protein</fullName>
    </submittedName>
</protein>
<dbReference type="eggNOG" id="ENOG5033I73">
    <property type="taxonomic scope" value="Bacteria"/>
</dbReference>
<dbReference type="OrthoDB" id="1447677at2"/>
<name>A9DUA9_9FLAO</name>
<organism evidence="2 3">
    <name type="scientific">Kordia algicida OT-1</name>
    <dbReference type="NCBI Taxonomy" id="391587"/>
    <lineage>
        <taxon>Bacteria</taxon>
        <taxon>Pseudomonadati</taxon>
        <taxon>Bacteroidota</taxon>
        <taxon>Flavobacteriia</taxon>
        <taxon>Flavobacteriales</taxon>
        <taxon>Flavobacteriaceae</taxon>
        <taxon>Kordia</taxon>
    </lineage>
</organism>
<dbReference type="Proteomes" id="UP000002945">
    <property type="component" value="Unassembled WGS sequence"/>
</dbReference>
<dbReference type="RefSeq" id="WP_007093097.1">
    <property type="nucleotide sequence ID" value="NZ_DS544873.1"/>
</dbReference>
<keyword evidence="3" id="KW-1185">Reference proteome</keyword>
<evidence type="ECO:0000313" key="3">
    <source>
        <dbReference type="Proteomes" id="UP000002945"/>
    </source>
</evidence>
<feature type="transmembrane region" description="Helical" evidence="1">
    <location>
        <begin position="79"/>
        <end position="98"/>
    </location>
</feature>
<comment type="caution">
    <text evidence="2">The sequence shown here is derived from an EMBL/GenBank/DDBJ whole genome shotgun (WGS) entry which is preliminary data.</text>
</comment>
<dbReference type="HOGENOM" id="CLU_2287968_0_0_10"/>
<dbReference type="EMBL" id="ABIB01000004">
    <property type="protein sequence ID" value="EDP96267.1"/>
    <property type="molecule type" value="Genomic_DNA"/>
</dbReference>
<gene>
    <name evidence="2" type="ORF">KAOT1_02622</name>
</gene>
<keyword evidence="1" id="KW-1133">Transmembrane helix</keyword>
<sequence length="102" mass="11282">MGKTISKTILIAVITVTLLLFVVLSMGGGHGTYVLAKMIYPYSMFITIKSGGAIGFLEIVLAIIQIPIYSFIIYKQPKLLYLIVLLHIVFAVICLNLQTETF</sequence>
<keyword evidence="1" id="KW-0472">Membrane</keyword>
<accession>A9DUA9</accession>
<dbReference type="AlphaFoldDB" id="A9DUA9"/>
<reference evidence="2 3" key="1">
    <citation type="journal article" date="2011" name="J. Bacteriol.">
        <title>Genome sequence of the algicidal bacterium Kordia algicida OT-1.</title>
        <authorList>
            <person name="Lee H.S."/>
            <person name="Kang S.G."/>
            <person name="Kwon K.K."/>
            <person name="Lee J.H."/>
            <person name="Kim S.J."/>
        </authorList>
    </citation>
    <scope>NUCLEOTIDE SEQUENCE [LARGE SCALE GENOMIC DNA]</scope>
    <source>
        <strain evidence="2 3">OT-1</strain>
    </source>
</reference>
<feature type="transmembrane region" description="Helical" evidence="1">
    <location>
        <begin position="52"/>
        <end position="72"/>
    </location>
</feature>
<keyword evidence="1" id="KW-0812">Transmembrane</keyword>
<evidence type="ECO:0000313" key="2">
    <source>
        <dbReference type="EMBL" id="EDP96267.1"/>
    </source>
</evidence>
<dbReference type="STRING" id="391587.KAOT1_02622"/>